<feature type="compositionally biased region" description="Low complexity" evidence="1">
    <location>
        <begin position="284"/>
        <end position="293"/>
    </location>
</feature>
<reference evidence="3" key="1">
    <citation type="journal article" date="2021" name="Microbiol. Resour. Announc.">
        <title>LGAAP: Leishmaniinae Genome Assembly and Annotation Pipeline.</title>
        <authorList>
            <person name="Almutairi H."/>
            <person name="Urbaniak M.D."/>
            <person name="Bates M.D."/>
            <person name="Jariyapan N."/>
            <person name="Kwakye-Nuako G."/>
            <person name="Thomaz-Soccol V."/>
            <person name="Al-Salem W.S."/>
            <person name="Dillon R.J."/>
            <person name="Bates P.A."/>
            <person name="Gatherer D."/>
        </authorList>
    </citation>
    <scope>NUCLEOTIDE SEQUENCE [LARGE SCALE GENOMIC DNA]</scope>
</reference>
<organism evidence="2 3">
    <name type="scientific">Leishmania orientalis</name>
    <dbReference type="NCBI Taxonomy" id="2249476"/>
    <lineage>
        <taxon>Eukaryota</taxon>
        <taxon>Discoba</taxon>
        <taxon>Euglenozoa</taxon>
        <taxon>Kinetoplastea</taxon>
        <taxon>Metakinetoplastina</taxon>
        <taxon>Trypanosomatida</taxon>
        <taxon>Trypanosomatidae</taxon>
        <taxon>Leishmaniinae</taxon>
        <taxon>Leishmania</taxon>
    </lineage>
</organism>
<keyword evidence="3" id="KW-1185">Reference proteome</keyword>
<dbReference type="KEGG" id="loi:92357549"/>
<evidence type="ECO:0000256" key="1">
    <source>
        <dbReference type="SAM" id="MobiDB-lite"/>
    </source>
</evidence>
<dbReference type="RefSeq" id="XP_067059306.1">
    <property type="nucleotide sequence ID" value="XM_067203615.1"/>
</dbReference>
<dbReference type="Proteomes" id="UP000674143">
    <property type="component" value="Unassembled WGS sequence"/>
</dbReference>
<evidence type="ECO:0000313" key="2">
    <source>
        <dbReference type="EMBL" id="KAG5466416.1"/>
    </source>
</evidence>
<feature type="region of interest" description="Disordered" evidence="1">
    <location>
        <begin position="284"/>
        <end position="308"/>
    </location>
</feature>
<reference evidence="3" key="2">
    <citation type="journal article" date="2021" name="Sci. Data">
        <title>Chromosome-scale genome sequencing, assembly and annotation of six genomes from subfamily Leishmaniinae.</title>
        <authorList>
            <person name="Almutairi H."/>
            <person name="Urbaniak M.D."/>
            <person name="Bates M.D."/>
            <person name="Jariyapan N."/>
            <person name="Kwakye-Nuako G."/>
            <person name="Thomaz Soccol V."/>
            <person name="Al-Salem W.S."/>
            <person name="Dillon R.J."/>
            <person name="Bates P.A."/>
            <person name="Gatherer D."/>
        </authorList>
    </citation>
    <scope>NUCLEOTIDE SEQUENCE [LARGE SCALE GENOMIC DNA]</scope>
</reference>
<protein>
    <recommendedName>
        <fullName evidence="4">Sfi1 spindle body domain-containing protein</fullName>
    </recommendedName>
</protein>
<evidence type="ECO:0000313" key="3">
    <source>
        <dbReference type="Proteomes" id="UP000674143"/>
    </source>
</evidence>
<proteinExistence type="predicted"/>
<dbReference type="EMBL" id="JAFHLR010000035">
    <property type="protein sequence ID" value="KAG5466416.1"/>
    <property type="molecule type" value="Genomic_DNA"/>
</dbReference>
<evidence type="ECO:0008006" key="4">
    <source>
        <dbReference type="Google" id="ProtNLM"/>
    </source>
</evidence>
<gene>
    <name evidence="2" type="ORF">LSCM4_01567</name>
</gene>
<sequence length="840" mass="96345">MRHLTARTHNFYEDDGVESVTAQSEGKRRFGRSPWPFAVTPSAKPHGLGVSFVEHTALTKPTELTEPSRSDSSGCSSASIERVIHCNGNILSHGLPSDSTHGPFIGNECVSLRQLQESVKEALCDVRRMDVLMCKAVWHALTQRRSSHGAKRHTRAATTSAQKVSPRTRHCACTSAEVHHGVIGLSESTALMHDTPFLPPDRYPRTPALQYVPDHFSRNLSGALFAAHRAGLLEKQRARMHRRLPPSTTEAGAVATIPLSSSASTRRTALQSVSRLASSAAAASRSDQTAAASGGRRVGAPTADPVDGEEESVLSSVSLIILRVAKVRAIATVFLRQVRLEVYKRRALRASVDLRYSYYVQRRLLRLWNTAATIQRCRRISLLTSVILHWQRFARRRKELHGVLSAWRRLLQERSRAFGACQQAQRQRCFQHWLRAFTWHRERSALCEAASQFAVTRQRRHRGQTWRVAYGDDAEVMALLQGRSQASGSRAVVATAVGSRLLMRRLFLAWRQRTEWRLMAHLAAWHHAQQIRVNVARQVCSCARRVALQHHRSRPEHQRHRCASAAEKTYVGGTFSEAQSRAPLRVYIVAVELRGLLKYKTRSARCIASTAELRRCFDRWHACFQARQADRFYLQCVYAYVVCRWLRALAAHRARRQRKQLFFSRWVAAVKRCRTAAVASKLYVHHLAHHTLWLWRNCLSVRRMCRARLLQDCFERWWDRKLLQSASRALRCARQRHFLHRWHRRAQTRVQARTNLYVAETISGTALVLGCFRRWCFRAAERHRAHLAWGVLMQLRRERMSRRCFDVWRRRVFGPTLPWARRLNKDHPSPVGPLTVGQRS</sequence>
<accession>A0A836KAI4</accession>
<dbReference type="GeneID" id="92357549"/>
<name>A0A836KAI4_9TRYP</name>
<comment type="caution">
    <text evidence="2">The sequence shown here is derived from an EMBL/GenBank/DDBJ whole genome shotgun (WGS) entry which is preliminary data.</text>
</comment>
<dbReference type="AlphaFoldDB" id="A0A836KAI4"/>